<comment type="caution">
    <text evidence="6">The sequence shown here is derived from an EMBL/GenBank/DDBJ whole genome shotgun (WGS) entry which is preliminary data.</text>
</comment>
<gene>
    <name evidence="6" type="ORF">MRS75_06180</name>
</gene>
<dbReference type="Proteomes" id="UP001161580">
    <property type="component" value="Unassembled WGS sequence"/>
</dbReference>
<dbReference type="SUPFAM" id="SSF161084">
    <property type="entry name" value="MAPEG domain-like"/>
    <property type="match status" value="1"/>
</dbReference>
<evidence type="ECO:0000256" key="2">
    <source>
        <dbReference type="ARBA" id="ARBA00022692"/>
    </source>
</evidence>
<feature type="transmembrane region" description="Helical" evidence="5">
    <location>
        <begin position="66"/>
        <end position="91"/>
    </location>
</feature>
<evidence type="ECO:0000313" key="7">
    <source>
        <dbReference type="Proteomes" id="UP001161580"/>
    </source>
</evidence>
<reference evidence="6" key="1">
    <citation type="submission" date="2022-03" db="EMBL/GenBank/DDBJ databases">
        <title>Fererhizobium litorale gen. nov., sp. nov., isolated from sandy sediments of the Sea of Japan seashore.</title>
        <authorList>
            <person name="Romanenko L."/>
            <person name="Kurilenko V."/>
            <person name="Otstavnykh N."/>
            <person name="Svetashev V."/>
            <person name="Tekutyeva L."/>
            <person name="Isaeva M."/>
            <person name="Mikhailov V."/>
        </authorList>
    </citation>
    <scope>NUCLEOTIDE SEQUENCE</scope>
    <source>
        <strain evidence="6">KMM 9576</strain>
    </source>
</reference>
<proteinExistence type="predicted"/>
<dbReference type="Gene3D" id="1.20.120.550">
    <property type="entry name" value="Membrane associated eicosanoid/glutathione metabolism-like domain"/>
    <property type="match status" value="1"/>
</dbReference>
<protein>
    <submittedName>
        <fullName evidence="6">MAPEG family protein</fullName>
    </submittedName>
</protein>
<comment type="subcellular location">
    <subcellularLocation>
        <location evidence="1">Membrane</location>
    </subcellularLocation>
</comment>
<keyword evidence="7" id="KW-1185">Reference proteome</keyword>
<dbReference type="AlphaFoldDB" id="A0AAE3U1J7"/>
<evidence type="ECO:0000256" key="4">
    <source>
        <dbReference type="ARBA" id="ARBA00023136"/>
    </source>
</evidence>
<evidence type="ECO:0000256" key="5">
    <source>
        <dbReference type="SAM" id="Phobius"/>
    </source>
</evidence>
<dbReference type="RefSeq" id="WP_311785828.1">
    <property type="nucleotide sequence ID" value="NZ_JALDYY010000002.1"/>
</dbReference>
<dbReference type="EMBL" id="JALDYZ010000002">
    <property type="protein sequence ID" value="MDI7921672.1"/>
    <property type="molecule type" value="Genomic_DNA"/>
</dbReference>
<dbReference type="InterPro" id="IPR023352">
    <property type="entry name" value="MAPEG-like_dom_sf"/>
</dbReference>
<feature type="transmembrane region" description="Helical" evidence="5">
    <location>
        <begin position="111"/>
        <end position="129"/>
    </location>
</feature>
<dbReference type="GO" id="GO:0016020">
    <property type="term" value="C:membrane"/>
    <property type="evidence" value="ECO:0007669"/>
    <property type="project" value="UniProtKB-SubCell"/>
</dbReference>
<name>A0AAE3U1J7_9HYPH</name>
<keyword evidence="2 5" id="KW-0812">Transmembrane</keyword>
<dbReference type="InterPro" id="IPR001129">
    <property type="entry name" value="Membr-assoc_MAPEG"/>
</dbReference>
<dbReference type="PANTHER" id="PTHR35371:SF1">
    <property type="entry name" value="BLR7753 PROTEIN"/>
    <property type="match status" value="1"/>
</dbReference>
<accession>A0AAE3U1J7</accession>
<dbReference type="Pfam" id="PF01124">
    <property type="entry name" value="MAPEG"/>
    <property type="match status" value="1"/>
</dbReference>
<evidence type="ECO:0000256" key="3">
    <source>
        <dbReference type="ARBA" id="ARBA00022989"/>
    </source>
</evidence>
<organism evidence="6 7">
    <name type="scientific">Ferirhizobium litorale</name>
    <dbReference type="NCBI Taxonomy" id="2927786"/>
    <lineage>
        <taxon>Bacteria</taxon>
        <taxon>Pseudomonadati</taxon>
        <taxon>Pseudomonadota</taxon>
        <taxon>Alphaproteobacteria</taxon>
        <taxon>Hyphomicrobiales</taxon>
        <taxon>Rhizobiaceae</taxon>
        <taxon>Ferirhizobium</taxon>
    </lineage>
</organism>
<evidence type="ECO:0000256" key="1">
    <source>
        <dbReference type="ARBA" id="ARBA00004370"/>
    </source>
</evidence>
<sequence length="130" mass="13629">MTPELSILAALAVITLILPVVYSALFSKQVGQAVLSSNRENAPEPTGAAGRLKRAHANLIENLVPFAAVVLVAHAAGVSNTITIAGAWIFLAARLTHIAVYFAGITGIRTVAYFVSLLGSFMIASQIWLG</sequence>
<evidence type="ECO:0000313" key="6">
    <source>
        <dbReference type="EMBL" id="MDI7921672.1"/>
    </source>
</evidence>
<dbReference type="PANTHER" id="PTHR35371">
    <property type="entry name" value="INNER MEMBRANE PROTEIN"/>
    <property type="match status" value="1"/>
</dbReference>
<keyword evidence="4 5" id="KW-0472">Membrane</keyword>
<keyword evidence="3 5" id="KW-1133">Transmembrane helix</keyword>